<dbReference type="OrthoDB" id="6354412at2759"/>
<name>A0A8I6TCK3_CIMLE</name>
<dbReference type="EnsemblMetazoa" id="XM_014388599.2">
    <property type="protein sequence ID" value="XP_014244085.1"/>
    <property type="gene ID" value="LOC106663611"/>
</dbReference>
<organism evidence="1 2">
    <name type="scientific">Cimex lectularius</name>
    <name type="common">Bed bug</name>
    <name type="synonym">Acanthia lectularia</name>
    <dbReference type="NCBI Taxonomy" id="79782"/>
    <lineage>
        <taxon>Eukaryota</taxon>
        <taxon>Metazoa</taxon>
        <taxon>Ecdysozoa</taxon>
        <taxon>Arthropoda</taxon>
        <taxon>Hexapoda</taxon>
        <taxon>Insecta</taxon>
        <taxon>Pterygota</taxon>
        <taxon>Neoptera</taxon>
        <taxon>Paraneoptera</taxon>
        <taxon>Hemiptera</taxon>
        <taxon>Heteroptera</taxon>
        <taxon>Panheteroptera</taxon>
        <taxon>Cimicomorpha</taxon>
        <taxon>Cimicidae</taxon>
        <taxon>Cimex</taxon>
    </lineage>
</organism>
<dbReference type="Proteomes" id="UP000494040">
    <property type="component" value="Unassembled WGS sequence"/>
</dbReference>
<gene>
    <name evidence="1" type="primary">106663611</name>
</gene>
<evidence type="ECO:0000313" key="1">
    <source>
        <dbReference type="EnsemblMetazoa" id="XP_014244085.1"/>
    </source>
</evidence>
<protein>
    <submittedName>
        <fullName evidence="1">Uncharacterized protein</fullName>
    </submittedName>
</protein>
<dbReference type="OMA" id="RNDWAKF"/>
<dbReference type="KEGG" id="clec:106663611"/>
<accession>A0A8I6TCK3</accession>
<dbReference type="AlphaFoldDB" id="A0A8I6TCK3"/>
<reference evidence="1" key="1">
    <citation type="submission" date="2022-01" db="UniProtKB">
        <authorList>
            <consortium name="EnsemblMetazoa"/>
        </authorList>
    </citation>
    <scope>IDENTIFICATION</scope>
</reference>
<evidence type="ECO:0000313" key="2">
    <source>
        <dbReference type="Proteomes" id="UP000494040"/>
    </source>
</evidence>
<keyword evidence="2" id="KW-1185">Reference proteome</keyword>
<sequence>MFRWFHRMIRQRMRPMDPEEAMSTKAKLSFLYAFLAWNAFGAVAYFTFTGRKDWPEYYGLKSDEELAKPAAVYYAELLGIKRADVYSLKGFTKVKQYEYVAPEELDK</sequence>
<proteinExistence type="predicted"/>